<dbReference type="RefSeq" id="WP_189642010.1">
    <property type="nucleotide sequence ID" value="NZ_BNAL01000003.1"/>
</dbReference>
<comment type="caution">
    <text evidence="3">The sequence shown here is derived from an EMBL/GenBank/DDBJ whole genome shotgun (WGS) entry which is preliminary data.</text>
</comment>
<gene>
    <name evidence="3" type="ORF">GCM10017783_04090</name>
</gene>
<dbReference type="InterPro" id="IPR000871">
    <property type="entry name" value="Beta-lactam_class-A"/>
</dbReference>
<dbReference type="Gene3D" id="3.40.710.10">
    <property type="entry name" value="DD-peptidase/beta-lactamase superfamily"/>
    <property type="match status" value="1"/>
</dbReference>
<reference evidence="4" key="1">
    <citation type="journal article" date="2019" name="Int. J. Syst. Evol. Microbiol.">
        <title>The Global Catalogue of Microorganisms (GCM) 10K type strain sequencing project: providing services to taxonomists for standard genome sequencing and annotation.</title>
        <authorList>
            <consortium name="The Broad Institute Genomics Platform"/>
            <consortium name="The Broad Institute Genome Sequencing Center for Infectious Disease"/>
            <person name="Wu L."/>
            <person name="Ma J."/>
        </authorList>
    </citation>
    <scope>NUCLEOTIDE SEQUENCE [LARGE SCALE GENOMIC DNA]</scope>
    <source>
        <strain evidence="4">CGMCC 1.18439</strain>
    </source>
</reference>
<dbReference type="Pfam" id="PF13354">
    <property type="entry name" value="Beta-lactamase2"/>
    <property type="match status" value="1"/>
</dbReference>
<name>A0ABQ3JZJ9_9DEIO</name>
<keyword evidence="1" id="KW-0732">Signal</keyword>
<feature type="domain" description="Beta-lactamase class A catalytic" evidence="2">
    <location>
        <begin position="72"/>
        <end position="191"/>
    </location>
</feature>
<protein>
    <recommendedName>
        <fullName evidence="2">Beta-lactamase class A catalytic domain-containing protein</fullName>
    </recommendedName>
</protein>
<dbReference type="PANTHER" id="PTHR35333">
    <property type="entry name" value="BETA-LACTAMASE"/>
    <property type="match status" value="1"/>
</dbReference>
<organism evidence="3 4">
    <name type="scientific">Deinococcus piscis</name>
    <dbReference type="NCBI Taxonomy" id="394230"/>
    <lineage>
        <taxon>Bacteria</taxon>
        <taxon>Thermotogati</taxon>
        <taxon>Deinococcota</taxon>
        <taxon>Deinococci</taxon>
        <taxon>Deinococcales</taxon>
        <taxon>Deinococcaceae</taxon>
        <taxon>Deinococcus</taxon>
    </lineage>
</organism>
<evidence type="ECO:0000259" key="2">
    <source>
        <dbReference type="Pfam" id="PF13354"/>
    </source>
</evidence>
<dbReference type="EMBL" id="BNAL01000003">
    <property type="protein sequence ID" value="GHF95364.1"/>
    <property type="molecule type" value="Genomic_DNA"/>
</dbReference>
<dbReference type="Proteomes" id="UP000632154">
    <property type="component" value="Unassembled WGS sequence"/>
</dbReference>
<evidence type="ECO:0000256" key="1">
    <source>
        <dbReference type="SAM" id="SignalP"/>
    </source>
</evidence>
<dbReference type="PANTHER" id="PTHR35333:SF3">
    <property type="entry name" value="BETA-LACTAMASE-TYPE TRANSPEPTIDASE FOLD CONTAINING PROTEIN"/>
    <property type="match status" value="1"/>
</dbReference>
<feature type="chain" id="PRO_5047321382" description="Beta-lactamase class A catalytic domain-containing protein" evidence="1">
    <location>
        <begin position="19"/>
        <end position="394"/>
    </location>
</feature>
<feature type="signal peptide" evidence="1">
    <location>
        <begin position="1"/>
        <end position="18"/>
    </location>
</feature>
<dbReference type="InterPro" id="IPR045155">
    <property type="entry name" value="Beta-lactam_cat"/>
</dbReference>
<dbReference type="InterPro" id="IPR012338">
    <property type="entry name" value="Beta-lactam/transpept-like"/>
</dbReference>
<accession>A0ABQ3JZJ9</accession>
<sequence>MLNHLMLALLLVSPVAVAAPASAPAPAAQNSVTEAKAVALAPLLELLRERPQDVALSVYRVSPGQPLPEPLLAHNAAQPMPLASSFKIVVLAAYAQAVAAGELDPQQPVTLAEWESFYVLQDSGAHAAALKSLDIPADAFGRAQDGARTVPLDTLARAMIQLSDNAATDLILSRLGRARVEAAVQRLGISGQEPPAPVSGVFAAWSSPNAAELLALTPAQRADRFWHEAAQVAAWPSRRQPTRIVFTALRRDAALDRQLQNAAFPAGTTADYARLMAGVLGADTGQPGTGQFSSDELAVMRRHLGWLTEVSPKNAAAYSAIYLKGGSLQHGVLTHNYAMTPSQGPNAGQSVAVSLFFRNLSPDQYEAAQQTLNEWMLLLAFDPAAQAAVQQALR</sequence>
<evidence type="ECO:0000313" key="4">
    <source>
        <dbReference type="Proteomes" id="UP000632154"/>
    </source>
</evidence>
<evidence type="ECO:0000313" key="3">
    <source>
        <dbReference type="EMBL" id="GHF95364.1"/>
    </source>
</evidence>
<dbReference type="SUPFAM" id="SSF56601">
    <property type="entry name" value="beta-lactamase/transpeptidase-like"/>
    <property type="match status" value="1"/>
</dbReference>
<proteinExistence type="predicted"/>
<keyword evidence="4" id="KW-1185">Reference proteome</keyword>